<dbReference type="InterPro" id="IPR027417">
    <property type="entry name" value="P-loop_NTPase"/>
</dbReference>
<evidence type="ECO:0000256" key="2">
    <source>
        <dbReference type="ARBA" id="ARBA00022692"/>
    </source>
</evidence>
<evidence type="ECO:0000259" key="14">
    <source>
        <dbReference type="PROSITE" id="PS51718"/>
    </source>
</evidence>
<keyword evidence="5" id="KW-0378">Hydrolase</keyword>
<evidence type="ECO:0000256" key="8">
    <source>
        <dbReference type="ARBA" id="ARBA00023128"/>
    </source>
</evidence>
<dbReference type="EMBL" id="FQNC01000016">
    <property type="protein sequence ID" value="SGY19149.1"/>
    <property type="molecule type" value="Genomic_DNA"/>
</dbReference>
<dbReference type="FunFam" id="3.40.50.300:FF:000638">
    <property type="entry name" value="Transmembrane GTPase Fzo1, putative"/>
    <property type="match status" value="1"/>
</dbReference>
<dbReference type="AlphaFoldDB" id="A0A2X0LXX1"/>
<keyword evidence="4" id="KW-1000">Mitochondrion outer membrane</keyword>
<evidence type="ECO:0000256" key="6">
    <source>
        <dbReference type="ARBA" id="ARBA00022989"/>
    </source>
</evidence>
<comment type="subcellular location">
    <subcellularLocation>
        <location evidence="1">Mitochondrion outer membrane</location>
        <topology evidence="1">Multi-pass membrane protein</topology>
    </subcellularLocation>
</comment>
<proteinExistence type="predicted"/>
<dbReference type="Pfam" id="PF00350">
    <property type="entry name" value="Dynamin_N"/>
    <property type="match status" value="1"/>
</dbReference>
<keyword evidence="3" id="KW-0547">Nucleotide-binding</keyword>
<organism evidence="15 16">
    <name type="scientific">Microbotryum silenes-dioicae</name>
    <dbReference type="NCBI Taxonomy" id="796604"/>
    <lineage>
        <taxon>Eukaryota</taxon>
        <taxon>Fungi</taxon>
        <taxon>Dikarya</taxon>
        <taxon>Basidiomycota</taxon>
        <taxon>Pucciniomycotina</taxon>
        <taxon>Microbotryomycetes</taxon>
        <taxon>Microbotryales</taxon>
        <taxon>Microbotryaceae</taxon>
        <taxon>Microbotryum</taxon>
    </lineage>
</organism>
<dbReference type="STRING" id="796604.A0A2X0LXX1"/>
<gene>
    <name evidence="15" type="primary">BQ5605_C014g07573</name>
    <name evidence="15" type="ORF">BQ5605_C014G07573</name>
</gene>
<feature type="compositionally biased region" description="Low complexity" evidence="13">
    <location>
        <begin position="151"/>
        <end position="166"/>
    </location>
</feature>
<evidence type="ECO:0000313" key="15">
    <source>
        <dbReference type="EMBL" id="SGY19149.1"/>
    </source>
</evidence>
<dbReference type="PROSITE" id="PS51718">
    <property type="entry name" value="G_DYNAMIN_2"/>
    <property type="match status" value="1"/>
</dbReference>
<keyword evidence="8" id="KW-0496">Mitochondrion</keyword>
<feature type="compositionally biased region" description="Polar residues" evidence="13">
    <location>
        <begin position="186"/>
        <end position="197"/>
    </location>
</feature>
<dbReference type="SUPFAM" id="SSF52540">
    <property type="entry name" value="P-loop containing nucleoside triphosphate hydrolases"/>
    <property type="match status" value="1"/>
</dbReference>
<dbReference type="InterPro" id="IPR027094">
    <property type="entry name" value="Mitofusin_fam"/>
</dbReference>
<feature type="compositionally biased region" description="Low complexity" evidence="13">
    <location>
        <begin position="8"/>
        <end position="26"/>
    </location>
</feature>
<feature type="region of interest" description="Disordered" evidence="13">
    <location>
        <begin position="1"/>
        <end position="74"/>
    </location>
</feature>
<reference evidence="15 16" key="1">
    <citation type="submission" date="2016-11" db="EMBL/GenBank/DDBJ databases">
        <authorList>
            <person name="Jaros S."/>
            <person name="Januszkiewicz K."/>
            <person name="Wedrychowicz H."/>
        </authorList>
    </citation>
    <scope>NUCLEOTIDE SEQUENCE [LARGE SCALE GENOMIC DNA]</scope>
</reference>
<feature type="compositionally biased region" description="Low complexity" evidence="13">
    <location>
        <begin position="65"/>
        <end position="74"/>
    </location>
</feature>
<evidence type="ECO:0000256" key="7">
    <source>
        <dbReference type="ARBA" id="ARBA00023054"/>
    </source>
</evidence>
<dbReference type="GO" id="GO:0008053">
    <property type="term" value="P:mitochondrial fusion"/>
    <property type="evidence" value="ECO:0007669"/>
    <property type="project" value="TreeGrafter"/>
</dbReference>
<dbReference type="PANTHER" id="PTHR10465:SF0">
    <property type="entry name" value="SARCALUMENIN"/>
    <property type="match status" value="1"/>
</dbReference>
<evidence type="ECO:0000256" key="1">
    <source>
        <dbReference type="ARBA" id="ARBA00004374"/>
    </source>
</evidence>
<name>A0A2X0LXX1_9BASI</name>
<dbReference type="GO" id="GO:0005741">
    <property type="term" value="C:mitochondrial outer membrane"/>
    <property type="evidence" value="ECO:0007669"/>
    <property type="project" value="UniProtKB-SubCell"/>
</dbReference>
<evidence type="ECO:0000313" key="16">
    <source>
        <dbReference type="Proteomes" id="UP000249464"/>
    </source>
</evidence>
<keyword evidence="6" id="KW-1133">Transmembrane helix</keyword>
<evidence type="ECO:0000256" key="3">
    <source>
        <dbReference type="ARBA" id="ARBA00022741"/>
    </source>
</evidence>
<comment type="catalytic activity">
    <reaction evidence="11">
        <text>GTP + H2O = GDP + phosphate + H(+)</text>
        <dbReference type="Rhea" id="RHEA:19669"/>
        <dbReference type="ChEBI" id="CHEBI:15377"/>
        <dbReference type="ChEBI" id="CHEBI:15378"/>
        <dbReference type="ChEBI" id="CHEBI:37565"/>
        <dbReference type="ChEBI" id="CHEBI:43474"/>
        <dbReference type="ChEBI" id="CHEBI:58189"/>
    </reaction>
</comment>
<dbReference type="InterPro" id="IPR045063">
    <property type="entry name" value="Dynamin_N"/>
</dbReference>
<dbReference type="GO" id="GO:0003924">
    <property type="term" value="F:GTPase activity"/>
    <property type="evidence" value="ECO:0007669"/>
    <property type="project" value="InterPro"/>
</dbReference>
<accession>A0A2X0LXX1</accession>
<keyword evidence="16" id="KW-1185">Reference proteome</keyword>
<feature type="domain" description="Dynamin-type G" evidence="14">
    <location>
        <begin position="272"/>
        <end position="551"/>
    </location>
</feature>
<dbReference type="GO" id="GO:0005525">
    <property type="term" value="F:GTP binding"/>
    <property type="evidence" value="ECO:0007669"/>
    <property type="project" value="UniProtKB-KW"/>
</dbReference>
<dbReference type="Proteomes" id="UP000249464">
    <property type="component" value="Unassembled WGS sequence"/>
</dbReference>
<dbReference type="GO" id="GO:0051646">
    <property type="term" value="P:mitochondrion localization"/>
    <property type="evidence" value="ECO:0007669"/>
    <property type="project" value="TreeGrafter"/>
</dbReference>
<evidence type="ECO:0000256" key="12">
    <source>
        <dbReference type="SAM" id="Coils"/>
    </source>
</evidence>
<keyword evidence="10" id="KW-0472">Membrane</keyword>
<dbReference type="InterPro" id="IPR030381">
    <property type="entry name" value="G_DYNAMIN_dom"/>
</dbReference>
<evidence type="ECO:0000256" key="5">
    <source>
        <dbReference type="ARBA" id="ARBA00022801"/>
    </source>
</evidence>
<keyword evidence="2" id="KW-0812">Transmembrane</keyword>
<sequence length="1010" mass="109053">MAQHSLPHSVSHARSRSQSSQSSQHSTDGFPFELQSPSSTQFGSMPSTPKSTSFGGTVASPSVRGSTATSTTLSGSVFGVTKDDMARHLDEQASFATKRETLVRSLDSTTTLVKSLAAFNQEKWTIHYPHQLGVDATSNGSQRDPLVTPVRSSSARLPALRRSATLQPSEGAADDSPDEHSASPKRPSSQRAWSTVDTPSNTTAPASTSSLVAPAHPLSILSLDLKLGHPAAATAALPALLPSLSVATLSQLLSRRLTSSLTHISSLRSRVVDTNSRILVTGDLNAGKSTFVNALLRRDLMPSDQQPCTAVFCEVLDASNFNHGVEGLHAIRDIGAYDPTKPETFDSFDLTQVQEVQDAEEPYQIIKAYVHDNRAPAVETEPNPSFIKNGLVSISLIDAPGLNRDTLSTTALFARQSEIDVIVFVVSAENHFTLSAKEFLWNASREKAYVFIVVNKWGAIKDKARCMRLVGQQIKQLSPATWEARHELVHFVDAADVVESDSAAPAQVTVVEDCKFAEENGDEKEPTAFDLLEQSLRSFVLLKRTTSKLAPAKNYLLNLLADLSTLVETNLTAASDQLAEALRQLERVRPIHERLSAQRDEVEAGVDRVEETAVEAVRSSAWSRLERALGYVAEGQVVPPQASDANRRRFEDADQLVAPTSLPEYAGLVGLWDWANEVKKTLVKALEAEVRIAEDEARIETSAGVEQVMHGLGERYLPSAAVEERTAIAAQDGQDPVGGHVAAATPKKQDRVFRPEVMFAKRRRGIGRLAARGVSTGLGLGTGATGLSSTSWSATDFEVSIFDLFDLERLYSHGSRLRGKKTPDDDLVETSTILGLGVGTIGMLGSRVIGVKGTMDSITRIFEVLGSDKAKKLAAPILGLITVGFVTYVIVDLPRAIPRNIGRKLQASLASSDALVLAPSSASAASTTATQPPVSFASAHSERIARETRKVLRLAGWDLRERFRAALDQSAAERKEVESTVNKTEGALKWLAEFENKVAQEDSKVESVVV</sequence>
<feature type="coiled-coil region" evidence="12">
    <location>
        <begin position="676"/>
        <end position="703"/>
    </location>
</feature>
<dbReference type="PANTHER" id="PTHR10465">
    <property type="entry name" value="TRANSMEMBRANE GTPASE FZO1"/>
    <property type="match status" value="1"/>
</dbReference>
<feature type="compositionally biased region" description="Polar residues" evidence="13">
    <location>
        <begin position="35"/>
        <end position="64"/>
    </location>
</feature>
<dbReference type="Gene3D" id="3.40.50.300">
    <property type="entry name" value="P-loop containing nucleotide triphosphate hydrolases"/>
    <property type="match status" value="1"/>
</dbReference>
<evidence type="ECO:0000256" key="4">
    <source>
        <dbReference type="ARBA" id="ARBA00022787"/>
    </source>
</evidence>
<feature type="region of interest" description="Disordered" evidence="13">
    <location>
        <begin position="134"/>
        <end position="210"/>
    </location>
</feature>
<keyword evidence="7 12" id="KW-0175">Coiled coil</keyword>
<feature type="compositionally biased region" description="Low complexity" evidence="13">
    <location>
        <begin position="198"/>
        <end position="210"/>
    </location>
</feature>
<evidence type="ECO:0000256" key="9">
    <source>
        <dbReference type="ARBA" id="ARBA00023134"/>
    </source>
</evidence>
<evidence type="ECO:0000256" key="10">
    <source>
        <dbReference type="ARBA" id="ARBA00023136"/>
    </source>
</evidence>
<protein>
    <submittedName>
        <fullName evidence="15">BQ5605_C014g07573 protein</fullName>
    </submittedName>
</protein>
<evidence type="ECO:0000256" key="13">
    <source>
        <dbReference type="SAM" id="MobiDB-lite"/>
    </source>
</evidence>
<keyword evidence="9" id="KW-0342">GTP-binding</keyword>
<evidence type="ECO:0000256" key="11">
    <source>
        <dbReference type="ARBA" id="ARBA00048548"/>
    </source>
</evidence>